<organism evidence="2">
    <name type="scientific">Solivirus sp</name>
    <dbReference type="NCBI Taxonomy" id="2487772"/>
    <lineage>
        <taxon>Viruses</taxon>
        <taxon>Pithoviruses</taxon>
    </lineage>
</organism>
<reference evidence="2" key="1">
    <citation type="submission" date="2018-10" db="EMBL/GenBank/DDBJ databases">
        <title>Hidden diversity of soil giant viruses.</title>
        <authorList>
            <person name="Schulz F."/>
            <person name="Alteio L."/>
            <person name="Goudeau D."/>
            <person name="Ryan E.M."/>
            <person name="Malmstrom R.R."/>
            <person name="Blanchard J."/>
            <person name="Woyke T."/>
        </authorList>
    </citation>
    <scope>NUCLEOTIDE SEQUENCE</scope>
    <source>
        <strain evidence="2">SOV1</strain>
    </source>
</reference>
<evidence type="ECO:0000313" key="2">
    <source>
        <dbReference type="EMBL" id="AYV86007.1"/>
    </source>
</evidence>
<gene>
    <name evidence="2" type="ORF">Solivirus3_7</name>
</gene>
<proteinExistence type="predicted"/>
<feature type="compositionally biased region" description="Low complexity" evidence="1">
    <location>
        <begin position="213"/>
        <end position="225"/>
    </location>
</feature>
<evidence type="ECO:0000256" key="1">
    <source>
        <dbReference type="SAM" id="MobiDB-lite"/>
    </source>
</evidence>
<dbReference type="EMBL" id="MK072491">
    <property type="protein sequence ID" value="AYV86007.1"/>
    <property type="molecule type" value="Genomic_DNA"/>
</dbReference>
<name>A0A3G5AFQ4_9VIRU</name>
<protein>
    <submittedName>
        <fullName evidence="2">Uncharacterized protein</fullName>
    </submittedName>
</protein>
<feature type="region of interest" description="Disordered" evidence="1">
    <location>
        <begin position="206"/>
        <end position="251"/>
    </location>
</feature>
<sequence length="297" mass="32581">MEVYVLSSGDSLQQIEQALSNAGGAAVTKIIFKKNDSGAFVETKQTIIVCTEKTYNNLCNNSSYGNRLNPYDWSRFWLPSEEKQETWSLHISGLPQTWTIAQAEEFVHAKIGKVIPASLKEQGTNQSVPSYTLNFKLETRESGRIMGFGKIEFHDDVNDEDIQIAKLLLHNSSITVGSGKGASRHMISSIWHTNSKKDYKKKVFNPREEKTTGAESASASSTTEAPQVVQQKNNQRRTFKKPAEAPVVTSAPSPVTILSNPAPAAVFMQAIPPVPSIAVPSMNIPTMNPANFPALSQ</sequence>
<accession>A0A3G5AFQ4</accession>